<comment type="subcellular location">
    <subcellularLocation>
        <location evidence="1">Membrane</location>
        <topology evidence="1">Multi-pass membrane protein</topology>
    </subcellularLocation>
</comment>
<dbReference type="InterPro" id="IPR028082">
    <property type="entry name" value="Peripla_BP_I"/>
</dbReference>
<feature type="region of interest" description="Disordered" evidence="7">
    <location>
        <begin position="1266"/>
        <end position="1286"/>
    </location>
</feature>
<evidence type="ECO:0000256" key="9">
    <source>
        <dbReference type="SAM" id="SignalP"/>
    </source>
</evidence>
<feature type="compositionally biased region" description="Polar residues" evidence="7">
    <location>
        <begin position="1196"/>
        <end position="1212"/>
    </location>
</feature>
<feature type="region of interest" description="Disordered" evidence="7">
    <location>
        <begin position="1336"/>
        <end position="1364"/>
    </location>
</feature>
<evidence type="ECO:0000313" key="12">
    <source>
        <dbReference type="Proteomes" id="UP001497497"/>
    </source>
</evidence>
<gene>
    <name evidence="11" type="ORF">GSLYS_00017532001</name>
</gene>
<dbReference type="Pfam" id="PF01094">
    <property type="entry name" value="ANF_receptor"/>
    <property type="match status" value="2"/>
</dbReference>
<keyword evidence="3 8" id="KW-1133">Transmembrane helix</keyword>
<evidence type="ECO:0000256" key="5">
    <source>
        <dbReference type="ARBA" id="ARBA00023170"/>
    </source>
</evidence>
<evidence type="ECO:0000256" key="3">
    <source>
        <dbReference type="ARBA" id="ARBA00022989"/>
    </source>
</evidence>
<dbReference type="CDD" id="cd06350">
    <property type="entry name" value="PBP1_GPCR_family_C-like"/>
    <property type="match status" value="1"/>
</dbReference>
<dbReference type="InterPro" id="IPR000337">
    <property type="entry name" value="GPCR_3"/>
</dbReference>
<feature type="transmembrane region" description="Helical" evidence="8">
    <location>
        <begin position="1046"/>
        <end position="1069"/>
    </location>
</feature>
<evidence type="ECO:0000256" key="1">
    <source>
        <dbReference type="ARBA" id="ARBA00004141"/>
    </source>
</evidence>
<feature type="region of interest" description="Disordered" evidence="7">
    <location>
        <begin position="1224"/>
        <end position="1251"/>
    </location>
</feature>
<comment type="caution">
    <text evidence="11">The sequence shown here is derived from an EMBL/GenBank/DDBJ whole genome shotgun (WGS) entry which is preliminary data.</text>
</comment>
<feature type="signal peptide" evidence="9">
    <location>
        <begin position="1"/>
        <end position="28"/>
    </location>
</feature>
<feature type="compositionally biased region" description="Low complexity" evidence="7">
    <location>
        <begin position="1238"/>
        <end position="1251"/>
    </location>
</feature>
<keyword evidence="12" id="KW-1185">Reference proteome</keyword>
<keyword evidence="5" id="KW-0675">Receptor</keyword>
<feature type="compositionally biased region" description="Polar residues" evidence="7">
    <location>
        <begin position="1088"/>
        <end position="1103"/>
    </location>
</feature>
<dbReference type="Gene3D" id="3.40.50.2300">
    <property type="match status" value="4"/>
</dbReference>
<dbReference type="Proteomes" id="UP001497497">
    <property type="component" value="Unassembled WGS sequence"/>
</dbReference>
<evidence type="ECO:0000313" key="11">
    <source>
        <dbReference type="EMBL" id="CAL1544019.1"/>
    </source>
</evidence>
<accession>A0AAV2IDY3</accession>
<dbReference type="GO" id="GO:0004930">
    <property type="term" value="F:G protein-coupled receptor activity"/>
    <property type="evidence" value="ECO:0007669"/>
    <property type="project" value="InterPro"/>
</dbReference>
<evidence type="ECO:0000259" key="10">
    <source>
        <dbReference type="Pfam" id="PF01094"/>
    </source>
</evidence>
<feature type="compositionally biased region" description="Polar residues" evidence="7">
    <location>
        <begin position="1619"/>
        <end position="1650"/>
    </location>
</feature>
<evidence type="ECO:0000256" key="4">
    <source>
        <dbReference type="ARBA" id="ARBA00023136"/>
    </source>
</evidence>
<feature type="compositionally biased region" description="Low complexity" evidence="7">
    <location>
        <begin position="1142"/>
        <end position="1161"/>
    </location>
</feature>
<keyword evidence="9" id="KW-0732">Signal</keyword>
<feature type="compositionally biased region" description="Basic and acidic residues" evidence="7">
    <location>
        <begin position="1338"/>
        <end position="1348"/>
    </location>
</feature>
<evidence type="ECO:0000256" key="2">
    <source>
        <dbReference type="ARBA" id="ARBA00022692"/>
    </source>
</evidence>
<feature type="region of interest" description="Disordered" evidence="7">
    <location>
        <begin position="1088"/>
        <end position="1212"/>
    </location>
</feature>
<dbReference type="InterPro" id="IPR001828">
    <property type="entry name" value="ANF_lig-bd_rcpt"/>
</dbReference>
<dbReference type="GO" id="GO:0016020">
    <property type="term" value="C:membrane"/>
    <property type="evidence" value="ECO:0007669"/>
    <property type="project" value="UniProtKB-SubCell"/>
</dbReference>
<protein>
    <recommendedName>
        <fullName evidence="10">Receptor ligand binding region domain-containing protein</fullName>
    </recommendedName>
</protein>
<keyword evidence="2 8" id="KW-0812">Transmembrane</keyword>
<feature type="region of interest" description="Disordered" evidence="7">
    <location>
        <begin position="1615"/>
        <end position="1722"/>
    </location>
</feature>
<organism evidence="11 12">
    <name type="scientific">Lymnaea stagnalis</name>
    <name type="common">Great pond snail</name>
    <name type="synonym">Helix stagnalis</name>
    <dbReference type="NCBI Taxonomy" id="6523"/>
    <lineage>
        <taxon>Eukaryota</taxon>
        <taxon>Metazoa</taxon>
        <taxon>Spiralia</taxon>
        <taxon>Lophotrochozoa</taxon>
        <taxon>Mollusca</taxon>
        <taxon>Gastropoda</taxon>
        <taxon>Heterobranchia</taxon>
        <taxon>Euthyneura</taxon>
        <taxon>Panpulmonata</taxon>
        <taxon>Hygrophila</taxon>
        <taxon>Lymnaeoidea</taxon>
        <taxon>Lymnaeidae</taxon>
        <taxon>Lymnaea</taxon>
    </lineage>
</organism>
<dbReference type="SUPFAM" id="SSF53822">
    <property type="entry name" value="Periplasmic binding protein-like I"/>
    <property type="match status" value="2"/>
</dbReference>
<feature type="domain" description="Receptor ligand binding region" evidence="10">
    <location>
        <begin position="88"/>
        <end position="440"/>
    </location>
</feature>
<dbReference type="InterPro" id="IPR050726">
    <property type="entry name" value="mGluR"/>
</dbReference>
<sequence length="1743" mass="189657">MPDNKNLLKSLRMTLVLLLCDCFLLTSAQQSCSAYFYPGSDDVDIKFAAILGIQEQKDGGCSGQYLEPILKRAVALNWVVDLLNGGGNASRAFIQGIRFGIDIYDDCYSEYLAARHAGAIASYILGNNECDVRAEASQSRPPIAGVIGTSSSQTTTVVVDMMKQTNVPIVGVSATLPELSNKTRYPAFVRTIPSDFKQAQVIIEIAKEFKWSYVIGVHTNDNYGTQGMAEVKRLALENGICVTHVEEFKLGAQLTTEQMEFFVRKTLFTKIDSTTGSIGVIYFGTDGPLKELLSFIKLKRSSWTNALNYLRKIHWIATDGVTPAQELGDLVVDYGTKFLLLGPVQLQMKSFEDYFKKVLQEPPAWLTGQWRLAWKYVVDNTYKCANFNFTKDPPCDTNNKGNENGYMTAALDAVYLLANTLKTIFKAACDTKPDTCSYFREILHTGILKTNSITDLDYGSLDAHNIPPEFSKPARSLKKVSGDFEAVNQTLFSIKANKDSSSFVEIGNYNGQKVNIYDTSNSIVEPSQCKGKCVECAHIDDIDYIYSHGKYIIIGLFSIHQHSDDNPFGCGEYRSQSLSYIASNAFLTAVGYLNNVTDLDFGYLLMDDCYNSLMSSQKLIKMLSGEMSFVDKKTGAVFQPSSVVVVIGAQSSMVTMSLLPNLQNFGIPMISYSATNPALDNGINYPYFLRTVSTDTIQAKAIVAILIELNVSRVGAIVIDNMYGLGLYDIFRNYAEAEKICVENATTVNENTDSKLLDPTLKRYRIEDIKVVVTIVTDQAVGIILDAVNIDDVFVFIASEGWGPNPLVTASRRKKARGALVLGAYSPELPDYGLKSLLKSMDPYSESNNGWLKDLWQQQFQCYLPGGFNNIYTTQCPHRTDGSYFNDSVITTLVRQPLPVHATIATLSAGLALKSLINSKPVAGQSWKPDPSTFIKTIRSFQLTPSTGSLQDLSKAGFQIYSIQHKGDLYDYTYVGTYRGNGSLVLQKQQIKFYNELGQTVDYVTSSCRGRTGCMVCGADSPTSPTTQTSTQPYVVAASGGHDGTITALAVIVAVLCLVIIVLMIVVVLRARGLMPCKRDKYYEAQNPNIANRSGSSHVTPPNLNAAGDIDEDQINIESGNQGRPGLPPRKSDTPTILRNMNVSDANNSNLSDLSNHSVVSWAKSGSQQGSGAHGNRRASGNINMTEFPSPKAHSPMQSDRPNYSSSSGSAISQFPPAVVVETQSKKPTQEVQPLHPSLPSDTSSSGVSGSSGEIIYTMVRPTTLGEEVKSTPSKAVGKTDADPKNQPEYLRLLNSVQQSALSPPGDITNSGQPNFVYVQTPEGIFLVSVPPSNQDYSFRDNKTEHPVNNRNGASSNGHDPPNPEFVYDNEGYITPLESPYQFFQHPITFLPSSDYGRRQDCTFGSEGTLDTTPIESNDFAPGEILGSPGQRQGKFVPQQQFPGVGAVNDNGQLQGTFLPQQFAGVGAVNHNEQHQGKFVPQQQFAGAGAVNQNGQLQVMFVPQQQYAGGGAVNQNGDLQGTILQQQHYAGGGAANQNNPLQGVFLPQQQFFLQLVNPQQKNIPQLQYPRRVAALQQTEAAMVHHQASGVQMHQRPSSLPIAPDSNLIHRVAAPGAAHSQIQNKNANQQESPGVSGIQNTAQGRTSSAPNISPKDANGNEQNIQGKNKGLMTTAAPGQARTPPGSTKVKESADGSNSRSDTPEGSPVHNLPMVSSPATTLAHPGPYRLLDVVEEVDDTNISMV</sequence>
<evidence type="ECO:0000256" key="6">
    <source>
        <dbReference type="ARBA" id="ARBA00023180"/>
    </source>
</evidence>
<keyword evidence="4 8" id="KW-0472">Membrane</keyword>
<dbReference type="EMBL" id="CAXITT010000591">
    <property type="protein sequence ID" value="CAL1544019.1"/>
    <property type="molecule type" value="Genomic_DNA"/>
</dbReference>
<name>A0AAV2IDY3_LYMST</name>
<feature type="chain" id="PRO_5043438628" description="Receptor ligand binding region domain-containing protein" evidence="9">
    <location>
        <begin position="29"/>
        <end position="1743"/>
    </location>
</feature>
<feature type="domain" description="Receptor ligand binding region" evidence="10">
    <location>
        <begin position="583"/>
        <end position="811"/>
    </location>
</feature>
<dbReference type="PRINTS" id="PR00248">
    <property type="entry name" value="GPCRMGR"/>
</dbReference>
<dbReference type="PANTHER" id="PTHR24060">
    <property type="entry name" value="METABOTROPIC GLUTAMATE RECEPTOR"/>
    <property type="match status" value="1"/>
</dbReference>
<reference evidence="11 12" key="1">
    <citation type="submission" date="2024-04" db="EMBL/GenBank/DDBJ databases">
        <authorList>
            <consortium name="Genoscope - CEA"/>
            <person name="William W."/>
        </authorList>
    </citation>
    <scope>NUCLEOTIDE SEQUENCE [LARGE SCALE GENOMIC DNA]</scope>
</reference>
<feature type="compositionally biased region" description="Polar residues" evidence="7">
    <location>
        <begin position="1349"/>
        <end position="1358"/>
    </location>
</feature>
<evidence type="ECO:0000256" key="8">
    <source>
        <dbReference type="SAM" id="Phobius"/>
    </source>
</evidence>
<keyword evidence="6" id="KW-0325">Glycoprotein</keyword>
<proteinExistence type="predicted"/>
<evidence type="ECO:0000256" key="7">
    <source>
        <dbReference type="SAM" id="MobiDB-lite"/>
    </source>
</evidence>